<dbReference type="PANTHER" id="PTHR46865">
    <property type="entry name" value="OXIDOREDUCTASE-RELATED"/>
    <property type="match status" value="1"/>
</dbReference>
<feature type="domain" description="FAD-binding" evidence="1">
    <location>
        <begin position="8"/>
        <end position="328"/>
    </location>
</feature>
<proteinExistence type="predicted"/>
<dbReference type="Gene3D" id="3.50.50.60">
    <property type="entry name" value="FAD/NAD(P)-binding domain"/>
    <property type="match status" value="1"/>
</dbReference>
<dbReference type="PRINTS" id="PR00420">
    <property type="entry name" value="RNGMNOXGNASE"/>
</dbReference>
<dbReference type="Proteomes" id="UP000304900">
    <property type="component" value="Unassembled WGS sequence"/>
</dbReference>
<dbReference type="PANTHER" id="PTHR46865:SF2">
    <property type="entry name" value="MONOOXYGENASE"/>
    <property type="match status" value="1"/>
</dbReference>
<dbReference type="SUPFAM" id="SSF51905">
    <property type="entry name" value="FAD/NAD(P)-binding domain"/>
    <property type="match status" value="1"/>
</dbReference>
<comment type="caution">
    <text evidence="2">The sequence shown here is derived from an EMBL/GenBank/DDBJ whole genome shotgun (WGS) entry which is preliminary data.</text>
</comment>
<name>A0A4U6CKK7_9BACT</name>
<protein>
    <recommendedName>
        <fullName evidence="1">FAD-binding domain-containing protein</fullName>
    </recommendedName>
</protein>
<dbReference type="Gene3D" id="3.30.9.10">
    <property type="entry name" value="D-Amino Acid Oxidase, subunit A, domain 2"/>
    <property type="match status" value="1"/>
</dbReference>
<dbReference type="RefSeq" id="WP_137344644.1">
    <property type="nucleotide sequence ID" value="NZ_BSQH01000049.1"/>
</dbReference>
<evidence type="ECO:0000313" key="2">
    <source>
        <dbReference type="EMBL" id="TKT84586.1"/>
    </source>
</evidence>
<accession>A0A4U6CKK7</accession>
<sequence length="394" mass="43768">MESGKHLNVLISGASIAGLNTAYWLNKYGFNVTIVERAVHIRPGGQAVDVRGPALEVAKRMGILDAIRSNSTKLKGMSIVDALSGKETYRNTEGTITAGKFDSPDVEILRDDLCRVLFQAVGDQVTYIFNDTIVSLDQDEAGVNVTFANAAPQRFDLIIGADGLRSNVRRLVFGDDEEFIRYLGYYVAIFTTPNFLDLDHWEVFFQHEGAPIATCIVKEKDSEARNYLGFGSAEPIDYDHRDIASQKQLITERSPTVGWEIQKMKDLMQDSSNFYFDSINQIIMDRWSKGRIILVGDAGYSASLSTGQGTTVAMIGGYVLAGELAAHQYDLHIALNNYENELREYVEANQKLAYDPSTDLQLAFAESSEEEGDKATDNMPDFGQVTIPFTLKNY</sequence>
<dbReference type="EMBL" id="SZVO01000042">
    <property type="protein sequence ID" value="TKT84586.1"/>
    <property type="molecule type" value="Genomic_DNA"/>
</dbReference>
<reference evidence="2 3" key="1">
    <citation type="submission" date="2019-05" db="EMBL/GenBank/DDBJ databases">
        <title>Dyadobacter AR-3-8 sp. nov., isolated from arctic soil.</title>
        <authorList>
            <person name="Chaudhary D.K."/>
        </authorList>
    </citation>
    <scope>NUCLEOTIDE SEQUENCE [LARGE SCALE GENOMIC DNA]</scope>
    <source>
        <strain evidence="2 3">AR-3-8</strain>
    </source>
</reference>
<evidence type="ECO:0000259" key="1">
    <source>
        <dbReference type="Pfam" id="PF01494"/>
    </source>
</evidence>
<organism evidence="2 3">
    <name type="scientific">Dyadobacter frigoris</name>
    <dbReference type="NCBI Taxonomy" id="2576211"/>
    <lineage>
        <taxon>Bacteria</taxon>
        <taxon>Pseudomonadati</taxon>
        <taxon>Bacteroidota</taxon>
        <taxon>Cytophagia</taxon>
        <taxon>Cytophagales</taxon>
        <taxon>Spirosomataceae</taxon>
        <taxon>Dyadobacter</taxon>
    </lineage>
</organism>
<evidence type="ECO:0000313" key="3">
    <source>
        <dbReference type="Proteomes" id="UP000304900"/>
    </source>
</evidence>
<dbReference type="AlphaFoldDB" id="A0A4U6CKK7"/>
<gene>
    <name evidence="2" type="ORF">FDK13_34955</name>
</gene>
<dbReference type="InterPro" id="IPR051704">
    <property type="entry name" value="FAD_aromatic-hydroxylase"/>
</dbReference>
<dbReference type="GO" id="GO:0071949">
    <property type="term" value="F:FAD binding"/>
    <property type="evidence" value="ECO:0007669"/>
    <property type="project" value="InterPro"/>
</dbReference>
<keyword evidence="3" id="KW-1185">Reference proteome</keyword>
<dbReference type="Pfam" id="PF01494">
    <property type="entry name" value="FAD_binding_3"/>
    <property type="match status" value="1"/>
</dbReference>
<dbReference type="InterPro" id="IPR036188">
    <property type="entry name" value="FAD/NAD-bd_sf"/>
</dbReference>
<dbReference type="InterPro" id="IPR002938">
    <property type="entry name" value="FAD-bd"/>
</dbReference>
<dbReference type="OrthoDB" id="9766816at2"/>